<accession>A0ABW0ZD35</accession>
<sequence>MSPPVVVTVAGTDSGGAAGVAADLTTFAALGVHGACVVTAVTAQDTTGVRAVHPVPLDVVAAQLDAVLEDLDPVAVKTGMLGTPETVRLVADRCADRILVVDPVIVATSGAVLADDAVVRAYRDHLLPVATVATPNAEEDDRLGRDHGATVIRTGTGGADLLCVPGQPPVRLAHPRVDTDNDHGTGCTYAAALAAELAHGLALPDAARSAASYVVGQLRLSQRWTLGRGRGPVAHLHQPKPHHEGDSA</sequence>
<evidence type="ECO:0000256" key="1">
    <source>
        <dbReference type="ARBA" id="ARBA00000151"/>
    </source>
</evidence>
<proteinExistence type="predicted"/>
<organism evidence="8 9">
    <name type="scientific">Nocardioides vastitatis</name>
    <dbReference type="NCBI Taxonomy" id="2568655"/>
    <lineage>
        <taxon>Bacteria</taxon>
        <taxon>Bacillati</taxon>
        <taxon>Actinomycetota</taxon>
        <taxon>Actinomycetes</taxon>
        <taxon>Propionibacteriales</taxon>
        <taxon>Nocardioidaceae</taxon>
        <taxon>Nocardioides</taxon>
    </lineage>
</organism>
<feature type="domain" description="Pyridoxamine kinase/Phosphomethylpyrimidine kinase" evidence="7">
    <location>
        <begin position="159"/>
        <end position="233"/>
    </location>
</feature>
<dbReference type="PANTHER" id="PTHR20858">
    <property type="entry name" value="PHOSPHOMETHYLPYRIMIDINE KINASE"/>
    <property type="match status" value="1"/>
</dbReference>
<dbReference type="Proteomes" id="UP001596072">
    <property type="component" value="Unassembled WGS sequence"/>
</dbReference>
<dbReference type="InterPro" id="IPR004399">
    <property type="entry name" value="HMP/HMP-P_kinase_dom"/>
</dbReference>
<dbReference type="InterPro" id="IPR029056">
    <property type="entry name" value="Ribokinase-like"/>
</dbReference>
<reference evidence="9" key="1">
    <citation type="journal article" date="2019" name="Int. J. Syst. Evol. Microbiol.">
        <title>The Global Catalogue of Microorganisms (GCM) 10K type strain sequencing project: providing services to taxonomists for standard genome sequencing and annotation.</title>
        <authorList>
            <consortium name="The Broad Institute Genomics Platform"/>
            <consortium name="The Broad Institute Genome Sequencing Center for Infectious Disease"/>
            <person name="Wu L."/>
            <person name="Ma J."/>
        </authorList>
    </citation>
    <scope>NUCLEOTIDE SEQUENCE [LARGE SCALE GENOMIC DNA]</scope>
    <source>
        <strain evidence="9">YIM 94188</strain>
    </source>
</reference>
<evidence type="ECO:0000313" key="8">
    <source>
        <dbReference type="EMBL" id="MFC5727564.1"/>
    </source>
</evidence>
<dbReference type="PANTHER" id="PTHR20858:SF17">
    <property type="entry name" value="HYDROXYMETHYLPYRIMIDINE_PHOSPHOMETHYLPYRIMIDINE KINASE THI20-RELATED"/>
    <property type="match status" value="1"/>
</dbReference>
<evidence type="ECO:0000259" key="7">
    <source>
        <dbReference type="Pfam" id="PF08543"/>
    </source>
</evidence>
<dbReference type="GO" id="GO:0008972">
    <property type="term" value="F:phosphomethylpyrimidine kinase activity"/>
    <property type="evidence" value="ECO:0007669"/>
    <property type="project" value="UniProtKB-EC"/>
</dbReference>
<keyword evidence="9" id="KW-1185">Reference proteome</keyword>
<comment type="pathway">
    <text evidence="4">Cofactor biosynthesis; thiamine diphosphate biosynthesis; 4-amino-2-methyl-5-diphosphomethylpyrimidine from 5-amino-1-(5-phospho-D-ribosyl)imidazole: step 3/3.</text>
</comment>
<name>A0ABW0ZD35_9ACTN</name>
<evidence type="ECO:0000256" key="5">
    <source>
        <dbReference type="ARBA" id="ARBA00022977"/>
    </source>
</evidence>
<evidence type="ECO:0000256" key="4">
    <source>
        <dbReference type="ARBA" id="ARBA00004769"/>
    </source>
</evidence>
<dbReference type="GO" id="GO:0008902">
    <property type="term" value="F:hydroxymethylpyrimidine kinase activity"/>
    <property type="evidence" value="ECO:0007669"/>
    <property type="project" value="UniProtKB-EC"/>
</dbReference>
<comment type="caution">
    <text evidence="8">The sequence shown here is derived from an EMBL/GenBank/DDBJ whole genome shotgun (WGS) entry which is preliminary data.</text>
</comment>
<dbReference type="SUPFAM" id="SSF53613">
    <property type="entry name" value="Ribokinase-like"/>
    <property type="match status" value="1"/>
</dbReference>
<protein>
    <submittedName>
        <fullName evidence="8">Bifunctional hydroxymethylpyrimidine kinase/phosphomethylpyrimidine kinase</fullName>
        <ecNumber evidence="8">2.7.1.49</ecNumber>
        <ecNumber evidence="8">2.7.4.7</ecNumber>
    </submittedName>
</protein>
<comment type="catalytic activity">
    <reaction evidence="1">
        <text>4-amino-5-hydroxymethyl-2-methylpyrimidine + ATP = 4-amino-2-methyl-5-(phosphooxymethyl)pyrimidine + ADP + H(+)</text>
        <dbReference type="Rhea" id="RHEA:23096"/>
        <dbReference type="ChEBI" id="CHEBI:15378"/>
        <dbReference type="ChEBI" id="CHEBI:16892"/>
        <dbReference type="ChEBI" id="CHEBI:30616"/>
        <dbReference type="ChEBI" id="CHEBI:58354"/>
        <dbReference type="ChEBI" id="CHEBI:456216"/>
        <dbReference type="EC" id="2.7.1.49"/>
    </reaction>
</comment>
<gene>
    <name evidence="8" type="ORF">ACFPQB_01450</name>
</gene>
<dbReference type="InterPro" id="IPR013749">
    <property type="entry name" value="PM/HMP-P_kinase-1"/>
</dbReference>
<dbReference type="CDD" id="cd01169">
    <property type="entry name" value="HMPP_kinase"/>
    <property type="match status" value="1"/>
</dbReference>
<evidence type="ECO:0000313" key="9">
    <source>
        <dbReference type="Proteomes" id="UP001596072"/>
    </source>
</evidence>
<dbReference type="Pfam" id="PF08543">
    <property type="entry name" value="Phos_pyr_kin"/>
    <property type="match status" value="2"/>
</dbReference>
<comment type="function">
    <text evidence="3">Catalyzes the phosphorylation of hydroxymethylpyrimidine phosphate (HMP-P) to HMP-PP, and of HMP to HMP-P.</text>
</comment>
<dbReference type="EC" id="2.7.4.7" evidence="8"/>
<keyword evidence="5" id="KW-0784">Thiamine biosynthesis</keyword>
<comment type="catalytic activity">
    <reaction evidence="2">
        <text>4-amino-2-methyl-5-(phosphooxymethyl)pyrimidine + ATP = 4-amino-2-methyl-5-(diphosphooxymethyl)pyrimidine + ADP</text>
        <dbReference type="Rhea" id="RHEA:19893"/>
        <dbReference type="ChEBI" id="CHEBI:30616"/>
        <dbReference type="ChEBI" id="CHEBI:57841"/>
        <dbReference type="ChEBI" id="CHEBI:58354"/>
        <dbReference type="ChEBI" id="CHEBI:456216"/>
        <dbReference type="EC" id="2.7.4.7"/>
    </reaction>
</comment>
<evidence type="ECO:0000256" key="6">
    <source>
        <dbReference type="SAM" id="MobiDB-lite"/>
    </source>
</evidence>
<keyword evidence="8" id="KW-0808">Transferase</keyword>
<dbReference type="RefSeq" id="WP_136434132.1">
    <property type="nucleotide sequence ID" value="NZ_JBHSNS010000001.1"/>
</dbReference>
<evidence type="ECO:0000256" key="3">
    <source>
        <dbReference type="ARBA" id="ARBA00003848"/>
    </source>
</evidence>
<dbReference type="EMBL" id="JBHSNS010000001">
    <property type="protein sequence ID" value="MFC5727564.1"/>
    <property type="molecule type" value="Genomic_DNA"/>
</dbReference>
<feature type="domain" description="Pyridoxamine kinase/Phosphomethylpyrimidine kinase" evidence="7">
    <location>
        <begin position="13"/>
        <end position="143"/>
    </location>
</feature>
<evidence type="ECO:0000256" key="2">
    <source>
        <dbReference type="ARBA" id="ARBA00000565"/>
    </source>
</evidence>
<keyword evidence="8" id="KW-0418">Kinase</keyword>
<dbReference type="EC" id="2.7.1.49" evidence="8"/>
<feature type="region of interest" description="Disordered" evidence="6">
    <location>
        <begin position="229"/>
        <end position="248"/>
    </location>
</feature>
<dbReference type="Gene3D" id="3.40.1190.20">
    <property type="match status" value="2"/>
</dbReference>